<feature type="region of interest" description="Disordered" evidence="6">
    <location>
        <begin position="1045"/>
        <end position="1071"/>
    </location>
</feature>
<accession>A0A8H4PE94</accession>
<feature type="compositionally biased region" description="Basic and acidic residues" evidence="6">
    <location>
        <begin position="25"/>
        <end position="49"/>
    </location>
</feature>
<feature type="region of interest" description="Disordered" evidence="6">
    <location>
        <begin position="404"/>
        <end position="506"/>
    </location>
</feature>
<sequence>MNRLKNLNASQRPVSSMGTGPTTRTRYDHDETNHEPPPRKRVKQADKSAGEAISQFFAKPQPKRPLEEVEDESLDDARSHSRYFMRAGSQADTIGGSSVNSLGKTAAATSVLPEYRNVQCQNSIKPTRRRRKSHAPKSCSQSKDTDDAQAVKHRNLAPHPMPRTEASPDHLVYCHDEDPPPARIVSDLCPPPKRSAVDNYAQATSKRFKVADNSEDELSRSNADGGRNHVKKATNFSLLSASPRRSRPQRGDIPSTTFKPARPVAQGHRAPSKPPELPDVAVAEAACGKHTYSATSQDGSIARLHLGEKWATVIHTGQGMHLSWIQVHRPMVNIVKHSATHSPFIIIWRPSAGEAGSPLALKFQTLQDAAYFHGWLNGYGKHSEVHEDVLETSFNHIFDTSKNYVQSKPKSSPSARSEALLEKQHKLPGPSELGDPFKGEPTTPRPAKLKDRMQGVPEPTKDNQPKPEDVGEALPLTRSQRLEARRTKPSSPAWPNRERTPDRWTFQNPGWDKDWHRSLVYPPTGKNRATVDRDDIPRLDEGEFLNDNLISFYLRYLQVELEKEHPEVLNKVHIFSTFFFEKLRSNRGKINYEGVKAWTARIDLLSYDYIVVPVNENAHWYLAIIYNAPRLLPQPVKNNASNEHEAIVIEDTGATDSPKLSPVAQDMAMISLDGASEAVSSGQTANGNKDPSSNNEPTTNAPVPKTSKRKSTGGNQRFSVEEPRIITLDSLGSAHSPTCKCLRDYLIEEARHKKGFEITNPPGGMTARNIPEQDNYCDCGVFILGYMEHFLKNPDEAVRKLLNKEETGWDVRPSQIRAKVRDLLFTLQKEQQKRLDEEMEKKRQRRVLKEGVSSPRVAPSSPQVPTEALKTPQVNRHLNSPLTNDAKTYSRIDDPRSIPTTPAYFLAIPPEELAQPETPKRDGQSQRVASLEDDSNNDVKTSSSGDVFHSARSSPVPSASKVPVDLTEDQMSPLDEKMVAKEHSTPSFIPRLSSSPNERHPTNTSSTIRRVPSPEVAVVVPRANFSAKAANEHRVVDPEPRIINSIEVDSPPTTGPQYDGIDRSIDLTNGA</sequence>
<dbReference type="Pfam" id="PF25424">
    <property type="entry name" value="PH_35"/>
    <property type="match status" value="1"/>
</dbReference>
<comment type="similarity">
    <text evidence="1">Belongs to the peptidase C48 family.</text>
</comment>
<keyword evidence="2" id="KW-0597">Phosphoprotein</keyword>
<proteinExistence type="inferred from homology"/>
<dbReference type="GO" id="GO:0016926">
    <property type="term" value="P:protein desumoylation"/>
    <property type="evidence" value="ECO:0007669"/>
    <property type="project" value="TreeGrafter"/>
</dbReference>
<feature type="compositionally biased region" description="Low complexity" evidence="6">
    <location>
        <begin position="950"/>
        <end position="964"/>
    </location>
</feature>
<feature type="region of interest" description="Disordered" evidence="6">
    <location>
        <begin position="981"/>
        <end position="1012"/>
    </location>
</feature>
<evidence type="ECO:0000313" key="8">
    <source>
        <dbReference type="EMBL" id="KAF4469320.1"/>
    </source>
</evidence>
<keyword evidence="5" id="KW-0378">Hydrolase</keyword>
<evidence type="ECO:0000313" key="9">
    <source>
        <dbReference type="Proteomes" id="UP000554235"/>
    </source>
</evidence>
<dbReference type="InterPro" id="IPR003653">
    <property type="entry name" value="Peptidase_C48_C"/>
</dbReference>
<evidence type="ECO:0000256" key="5">
    <source>
        <dbReference type="ARBA" id="ARBA00022801"/>
    </source>
</evidence>
<feature type="region of interest" description="Disordered" evidence="6">
    <location>
        <begin position="1"/>
        <end position="276"/>
    </location>
</feature>
<evidence type="ECO:0000256" key="2">
    <source>
        <dbReference type="ARBA" id="ARBA00022553"/>
    </source>
</evidence>
<dbReference type="GO" id="GO:0005634">
    <property type="term" value="C:nucleus"/>
    <property type="evidence" value="ECO:0007669"/>
    <property type="project" value="TreeGrafter"/>
</dbReference>
<feature type="compositionally biased region" description="Polar residues" evidence="6">
    <location>
        <begin position="678"/>
        <end position="701"/>
    </location>
</feature>
<dbReference type="PANTHER" id="PTHR46896">
    <property type="entry name" value="SENTRIN-SPECIFIC PROTEASE"/>
    <property type="match status" value="1"/>
</dbReference>
<feature type="compositionally biased region" description="Polar residues" evidence="6">
    <location>
        <begin position="404"/>
        <end position="415"/>
    </location>
</feature>
<feature type="compositionally biased region" description="Basic and acidic residues" evidence="6">
    <location>
        <begin position="448"/>
        <end position="469"/>
    </location>
</feature>
<protein>
    <submittedName>
        <fullName evidence="8">Protease ULP2</fullName>
    </submittedName>
</protein>
<dbReference type="GO" id="GO:0005737">
    <property type="term" value="C:cytoplasm"/>
    <property type="evidence" value="ECO:0007669"/>
    <property type="project" value="TreeGrafter"/>
</dbReference>
<dbReference type="Proteomes" id="UP000554235">
    <property type="component" value="Unassembled WGS sequence"/>
</dbReference>
<dbReference type="InterPro" id="IPR057501">
    <property type="entry name" value="DeUb_enz_PH"/>
</dbReference>
<gene>
    <name evidence="8" type="ORF">FALBO_3785</name>
</gene>
<dbReference type="InterPro" id="IPR051947">
    <property type="entry name" value="Sentrin-specific_protease"/>
</dbReference>
<dbReference type="GO" id="GO:0070139">
    <property type="term" value="F:SUMO-specific endopeptidase activity"/>
    <property type="evidence" value="ECO:0007669"/>
    <property type="project" value="TreeGrafter"/>
</dbReference>
<evidence type="ECO:0000256" key="1">
    <source>
        <dbReference type="ARBA" id="ARBA00005234"/>
    </source>
</evidence>
<evidence type="ECO:0000259" key="7">
    <source>
        <dbReference type="PROSITE" id="PS50600"/>
    </source>
</evidence>
<feature type="compositionally biased region" description="Polar residues" evidence="6">
    <location>
        <begin position="90"/>
        <end position="103"/>
    </location>
</feature>
<feature type="compositionally biased region" description="Polar residues" evidence="6">
    <location>
        <begin position="872"/>
        <end position="887"/>
    </location>
</feature>
<organism evidence="8 9">
    <name type="scientific">Fusarium albosuccineum</name>
    <dbReference type="NCBI Taxonomy" id="1237068"/>
    <lineage>
        <taxon>Eukaryota</taxon>
        <taxon>Fungi</taxon>
        <taxon>Dikarya</taxon>
        <taxon>Ascomycota</taxon>
        <taxon>Pezizomycotina</taxon>
        <taxon>Sordariomycetes</taxon>
        <taxon>Hypocreomycetidae</taxon>
        <taxon>Hypocreales</taxon>
        <taxon>Nectriaceae</taxon>
        <taxon>Fusarium</taxon>
        <taxon>Fusarium decemcellulare species complex</taxon>
    </lineage>
</organism>
<name>A0A8H4PE94_9HYPO</name>
<feature type="compositionally biased region" description="Basic residues" evidence="6">
    <location>
        <begin position="126"/>
        <end position="135"/>
    </location>
</feature>
<dbReference type="Gene3D" id="3.40.395.10">
    <property type="entry name" value="Adenoviral Proteinase, Chain A"/>
    <property type="match status" value="1"/>
</dbReference>
<feature type="region of interest" description="Disordered" evidence="6">
    <location>
        <begin position="676"/>
        <end position="721"/>
    </location>
</feature>
<dbReference type="AlphaFoldDB" id="A0A8H4PE94"/>
<dbReference type="InterPro" id="IPR038765">
    <property type="entry name" value="Papain-like_cys_pep_sf"/>
</dbReference>
<keyword evidence="9" id="KW-1185">Reference proteome</keyword>
<keyword evidence="3 8" id="KW-0645">Protease</keyword>
<evidence type="ECO:0000256" key="3">
    <source>
        <dbReference type="ARBA" id="ARBA00022670"/>
    </source>
</evidence>
<keyword evidence="4" id="KW-0833">Ubl conjugation pathway</keyword>
<comment type="caution">
    <text evidence="8">The sequence shown here is derived from an EMBL/GenBank/DDBJ whole genome shotgun (WGS) entry which is preliminary data.</text>
</comment>
<dbReference type="OrthoDB" id="442460at2759"/>
<reference evidence="8 9" key="1">
    <citation type="submission" date="2020-01" db="EMBL/GenBank/DDBJ databases">
        <title>Identification and distribution of gene clusters putatively required for synthesis of sphingolipid metabolism inhibitors in phylogenetically diverse species of the filamentous fungus Fusarium.</title>
        <authorList>
            <person name="Kim H.-S."/>
            <person name="Busman M."/>
            <person name="Brown D.W."/>
            <person name="Divon H."/>
            <person name="Uhlig S."/>
            <person name="Proctor R.H."/>
        </authorList>
    </citation>
    <scope>NUCLEOTIDE SEQUENCE [LARGE SCALE GENOMIC DNA]</scope>
    <source>
        <strain evidence="8 9">NRRL 20459</strain>
    </source>
</reference>
<feature type="compositionally biased region" description="Polar residues" evidence="6">
    <location>
        <begin position="1"/>
        <end position="24"/>
    </location>
</feature>
<feature type="domain" description="Ubiquitin-like protease family profile" evidence="7">
    <location>
        <begin position="529"/>
        <end position="790"/>
    </location>
</feature>
<dbReference type="SUPFAM" id="SSF54001">
    <property type="entry name" value="Cysteine proteinases"/>
    <property type="match status" value="1"/>
</dbReference>
<dbReference type="Pfam" id="PF02902">
    <property type="entry name" value="Peptidase_C48"/>
    <property type="match status" value="1"/>
</dbReference>
<dbReference type="PROSITE" id="PS50600">
    <property type="entry name" value="ULP_PROTEASE"/>
    <property type="match status" value="1"/>
</dbReference>
<dbReference type="EMBL" id="JAADYS010000492">
    <property type="protein sequence ID" value="KAF4469320.1"/>
    <property type="molecule type" value="Genomic_DNA"/>
</dbReference>
<evidence type="ECO:0000256" key="4">
    <source>
        <dbReference type="ARBA" id="ARBA00022786"/>
    </source>
</evidence>
<feature type="compositionally biased region" description="Polar residues" evidence="6">
    <location>
        <begin position="992"/>
        <end position="1008"/>
    </location>
</feature>
<evidence type="ECO:0000256" key="6">
    <source>
        <dbReference type="SAM" id="MobiDB-lite"/>
    </source>
</evidence>
<dbReference type="GO" id="GO:0006508">
    <property type="term" value="P:proteolysis"/>
    <property type="evidence" value="ECO:0007669"/>
    <property type="project" value="UniProtKB-KW"/>
</dbReference>
<feature type="region of interest" description="Disordered" evidence="6">
    <location>
        <begin position="835"/>
        <end position="965"/>
    </location>
</feature>
<feature type="compositionally biased region" description="Basic and acidic residues" evidence="6">
    <location>
        <begin position="166"/>
        <end position="180"/>
    </location>
</feature>
<dbReference type="PANTHER" id="PTHR46896:SF3">
    <property type="entry name" value="FI06413P-RELATED"/>
    <property type="match status" value="1"/>
</dbReference>